<gene>
    <name evidence="2" type="ORF">GCM10009836_50580</name>
</gene>
<dbReference type="Pfam" id="PF02515">
    <property type="entry name" value="CoA_transf_3"/>
    <property type="match status" value="1"/>
</dbReference>
<evidence type="ECO:0000313" key="2">
    <source>
        <dbReference type="EMBL" id="GAA1864149.1"/>
    </source>
</evidence>
<comment type="caution">
    <text evidence="2">The sequence shown here is derived from an EMBL/GenBank/DDBJ whole genome shotgun (WGS) entry which is preliminary data.</text>
</comment>
<dbReference type="Gene3D" id="3.30.1540.10">
    <property type="entry name" value="formyl-coa transferase, domain 3"/>
    <property type="match status" value="1"/>
</dbReference>
<dbReference type="Proteomes" id="UP001500449">
    <property type="component" value="Unassembled WGS sequence"/>
</dbReference>
<dbReference type="RefSeq" id="WP_344421973.1">
    <property type="nucleotide sequence ID" value="NZ_BAAAQK010000019.1"/>
</dbReference>
<proteinExistence type="predicted"/>
<evidence type="ECO:0000313" key="3">
    <source>
        <dbReference type="Proteomes" id="UP001500449"/>
    </source>
</evidence>
<dbReference type="InterPro" id="IPR050483">
    <property type="entry name" value="CoA-transferase_III_domain"/>
</dbReference>
<dbReference type="SUPFAM" id="SSF89796">
    <property type="entry name" value="CoA-transferase family III (CaiB/BaiF)"/>
    <property type="match status" value="1"/>
</dbReference>
<dbReference type="PANTHER" id="PTHR48207:SF3">
    <property type="entry name" value="SUCCINATE--HYDROXYMETHYLGLUTARATE COA-TRANSFERASE"/>
    <property type="match status" value="1"/>
</dbReference>
<sequence length="401" mass="42916">MRPLEDLRILCVEQFVAGPFGSMVLAELGADVIKIEDARLGGDVARYVPPLQQGQDSVYFEAFNRNKRSIALDLTTPAGRDVFRRLAAHADAVYSNLRGDVPERLGLTYAQLADVNPRIVCVSLSGYGTTGPRRAEPAYDYILQGMAGWMALTGEPGGPPAKSGLSLVDFCGGLVAGQSLLAGVHAARRDGVGTDCDVSLFETAMAMLTYPAAWQLTGGIEPTRRAHSAHPSLVPFQNFATSDGWIVAGGSKEKFFRGMVAALGIPDLADDPRFADFPSRRENESVLLPILAQAFATRTTAEWIKELGAAGVPCGPVNTVEDALDDPQTHARGLLLEVDHPDLGRVRQVAGPVRVGERPSEHRRAPKLGEHTREVLTELLGTTPEELATLSQSGAFGPDTP</sequence>
<organism evidence="2 3">
    <name type="scientific">Pseudonocardia ailaonensis</name>
    <dbReference type="NCBI Taxonomy" id="367279"/>
    <lineage>
        <taxon>Bacteria</taxon>
        <taxon>Bacillati</taxon>
        <taxon>Actinomycetota</taxon>
        <taxon>Actinomycetes</taxon>
        <taxon>Pseudonocardiales</taxon>
        <taxon>Pseudonocardiaceae</taxon>
        <taxon>Pseudonocardia</taxon>
    </lineage>
</organism>
<dbReference type="Gene3D" id="3.40.50.10540">
    <property type="entry name" value="Crotonobetainyl-coa:carnitine coa-transferase, domain 1"/>
    <property type="match status" value="1"/>
</dbReference>
<reference evidence="2 3" key="1">
    <citation type="journal article" date="2019" name="Int. J. Syst. Evol. Microbiol.">
        <title>The Global Catalogue of Microorganisms (GCM) 10K type strain sequencing project: providing services to taxonomists for standard genome sequencing and annotation.</title>
        <authorList>
            <consortium name="The Broad Institute Genomics Platform"/>
            <consortium name="The Broad Institute Genome Sequencing Center for Infectious Disease"/>
            <person name="Wu L."/>
            <person name="Ma J."/>
        </authorList>
    </citation>
    <scope>NUCLEOTIDE SEQUENCE [LARGE SCALE GENOMIC DNA]</scope>
    <source>
        <strain evidence="2 3">JCM 16009</strain>
    </source>
</reference>
<dbReference type="InterPro" id="IPR023606">
    <property type="entry name" value="CoA-Trfase_III_dom_1_sf"/>
</dbReference>
<dbReference type="EMBL" id="BAAAQK010000019">
    <property type="protein sequence ID" value="GAA1864149.1"/>
    <property type="molecule type" value="Genomic_DNA"/>
</dbReference>
<accession>A0ABN2NFJ7</accession>
<evidence type="ECO:0000256" key="1">
    <source>
        <dbReference type="ARBA" id="ARBA00022679"/>
    </source>
</evidence>
<keyword evidence="1" id="KW-0808">Transferase</keyword>
<dbReference type="InterPro" id="IPR003673">
    <property type="entry name" value="CoA-Trfase_fam_III"/>
</dbReference>
<dbReference type="PANTHER" id="PTHR48207">
    <property type="entry name" value="SUCCINATE--HYDROXYMETHYLGLUTARATE COA-TRANSFERASE"/>
    <property type="match status" value="1"/>
</dbReference>
<name>A0ABN2NFJ7_9PSEU</name>
<keyword evidence="3" id="KW-1185">Reference proteome</keyword>
<dbReference type="InterPro" id="IPR044855">
    <property type="entry name" value="CoA-Trfase_III_dom3_sf"/>
</dbReference>
<protein>
    <submittedName>
        <fullName evidence="2">CaiB/BaiF CoA-transferase family protein</fullName>
    </submittedName>
</protein>